<evidence type="ECO:0000313" key="2">
    <source>
        <dbReference type="EMBL" id="KAA1073481.1"/>
    </source>
</evidence>
<comment type="caution">
    <text evidence="2">The sequence shown here is derived from an EMBL/GenBank/DDBJ whole genome shotgun (WGS) entry which is preliminary data.</text>
</comment>
<dbReference type="Proteomes" id="UP000324748">
    <property type="component" value="Unassembled WGS sequence"/>
</dbReference>
<proteinExistence type="predicted"/>
<evidence type="ECO:0000256" key="1">
    <source>
        <dbReference type="SAM" id="MobiDB-lite"/>
    </source>
</evidence>
<organism evidence="2 3">
    <name type="scientific">Puccinia graminis f. sp. tritici</name>
    <dbReference type="NCBI Taxonomy" id="56615"/>
    <lineage>
        <taxon>Eukaryota</taxon>
        <taxon>Fungi</taxon>
        <taxon>Dikarya</taxon>
        <taxon>Basidiomycota</taxon>
        <taxon>Pucciniomycotina</taxon>
        <taxon>Pucciniomycetes</taxon>
        <taxon>Pucciniales</taxon>
        <taxon>Pucciniaceae</taxon>
        <taxon>Puccinia</taxon>
    </lineage>
</organism>
<protein>
    <submittedName>
        <fullName evidence="2">Uncharacterized protein</fullName>
    </submittedName>
</protein>
<feature type="compositionally biased region" description="Polar residues" evidence="1">
    <location>
        <begin position="41"/>
        <end position="50"/>
    </location>
</feature>
<feature type="region of interest" description="Disordered" evidence="1">
    <location>
        <begin position="24"/>
        <end position="50"/>
    </location>
</feature>
<dbReference type="EMBL" id="VSWC01000158">
    <property type="protein sequence ID" value="KAA1073481.1"/>
    <property type="molecule type" value="Genomic_DNA"/>
</dbReference>
<dbReference type="AlphaFoldDB" id="A0A5B0MA66"/>
<name>A0A5B0MA66_PUCGR</name>
<accession>A0A5B0MA66</accession>
<keyword evidence="3" id="KW-1185">Reference proteome</keyword>
<evidence type="ECO:0000313" key="3">
    <source>
        <dbReference type="Proteomes" id="UP000324748"/>
    </source>
</evidence>
<sequence>MRLQLMTSVPFRVDVNCTDPEGITSSCRSAEQEAPHHHQVPTAQSSNSLDSRLLIAENGYYPMSPD</sequence>
<gene>
    <name evidence="2" type="ORF">PGT21_013234</name>
</gene>
<reference evidence="2 3" key="1">
    <citation type="submission" date="2019-05" db="EMBL/GenBank/DDBJ databases">
        <title>Emergence of the Ug99 lineage of the wheat stem rust pathogen through somatic hybridization.</title>
        <authorList>
            <person name="Li F."/>
            <person name="Upadhyaya N.M."/>
            <person name="Sperschneider J."/>
            <person name="Matny O."/>
            <person name="Nguyen-Phuc H."/>
            <person name="Mago R."/>
            <person name="Raley C."/>
            <person name="Miller M.E."/>
            <person name="Silverstein K.A.T."/>
            <person name="Henningsen E."/>
            <person name="Hirsch C.D."/>
            <person name="Visser B."/>
            <person name="Pretorius Z.A."/>
            <person name="Steffenson B.J."/>
            <person name="Schwessinger B."/>
            <person name="Dodds P.N."/>
            <person name="Figueroa M."/>
        </authorList>
    </citation>
    <scope>NUCLEOTIDE SEQUENCE [LARGE SCALE GENOMIC DNA]</scope>
    <source>
        <strain evidence="2">21-0</strain>
    </source>
</reference>